<keyword evidence="2" id="KW-0560">Oxidoreductase</keyword>
<dbReference type="PROSITE" id="PS51725">
    <property type="entry name" value="ABM"/>
    <property type="match status" value="1"/>
</dbReference>
<reference evidence="2 3" key="1">
    <citation type="submission" date="2023-08" db="EMBL/GenBank/DDBJ databases">
        <authorList>
            <person name="Sharma P."/>
            <person name="Verma V."/>
            <person name="Mohan M.K."/>
            <person name="Dubey A.K."/>
        </authorList>
    </citation>
    <scope>NUCLEOTIDE SEQUENCE [LARGE SCALE GENOMIC DNA]</scope>
    <source>
        <strain evidence="2 3">ADP4</strain>
    </source>
</reference>
<accession>A0ABU7WN31</accession>
<dbReference type="Proteomes" id="UP001348265">
    <property type="component" value="Unassembled WGS sequence"/>
</dbReference>
<evidence type="ECO:0000259" key="1">
    <source>
        <dbReference type="PROSITE" id="PS51725"/>
    </source>
</evidence>
<dbReference type="EMBL" id="JAVFKM010000003">
    <property type="protein sequence ID" value="MEF3112917.1"/>
    <property type="molecule type" value="Genomic_DNA"/>
</dbReference>
<feature type="domain" description="ABM" evidence="1">
    <location>
        <begin position="2"/>
        <end position="92"/>
    </location>
</feature>
<name>A0ABU7WN31_9ACTN</name>
<dbReference type="Gene3D" id="3.30.70.100">
    <property type="match status" value="1"/>
</dbReference>
<dbReference type="Pfam" id="PF03992">
    <property type="entry name" value="ABM"/>
    <property type="match status" value="1"/>
</dbReference>
<organism evidence="2 3">
    <name type="scientific">Streptomyces chrestomyceticus</name>
    <dbReference type="NCBI Taxonomy" id="68185"/>
    <lineage>
        <taxon>Bacteria</taxon>
        <taxon>Bacillati</taxon>
        <taxon>Actinomycetota</taxon>
        <taxon>Actinomycetes</taxon>
        <taxon>Kitasatosporales</taxon>
        <taxon>Streptomycetaceae</taxon>
        <taxon>Streptomyces</taxon>
    </lineage>
</organism>
<evidence type="ECO:0000313" key="3">
    <source>
        <dbReference type="Proteomes" id="UP001348265"/>
    </source>
</evidence>
<proteinExistence type="predicted"/>
<evidence type="ECO:0000313" key="2">
    <source>
        <dbReference type="EMBL" id="MEF3112917.1"/>
    </source>
</evidence>
<dbReference type="RefSeq" id="WP_331785748.1">
    <property type="nucleotide sequence ID" value="NZ_JAVFKM010000003.1"/>
</dbReference>
<protein>
    <submittedName>
        <fullName evidence="2">Antibiotic biosynthesis monooxygenase family protein</fullName>
    </submittedName>
</protein>
<gene>
    <name evidence="2" type="ORF">RB636_06835</name>
</gene>
<comment type="caution">
    <text evidence="2">The sequence shown here is derived from an EMBL/GenBank/DDBJ whole genome shotgun (WGS) entry which is preliminary data.</text>
</comment>
<dbReference type="GO" id="GO:0004497">
    <property type="term" value="F:monooxygenase activity"/>
    <property type="evidence" value="ECO:0007669"/>
    <property type="project" value="UniProtKB-KW"/>
</dbReference>
<sequence length="94" mass="10051">MIIVSGTLHVAPDAREAYLAGCDAVTEQARKAPGCLDFTLTADRLDPGRINVYERWESDAELAAFRGSGPEAGQTAVILDADVRKYRISGVEAA</sequence>
<dbReference type="SUPFAM" id="SSF54909">
    <property type="entry name" value="Dimeric alpha+beta barrel"/>
    <property type="match status" value="1"/>
</dbReference>
<dbReference type="InterPro" id="IPR007138">
    <property type="entry name" value="ABM_dom"/>
</dbReference>
<keyword evidence="3" id="KW-1185">Reference proteome</keyword>
<keyword evidence="2" id="KW-0503">Monooxygenase</keyword>
<dbReference type="InterPro" id="IPR011008">
    <property type="entry name" value="Dimeric_a/b-barrel"/>
</dbReference>